<dbReference type="SUPFAM" id="SSF81606">
    <property type="entry name" value="PP2C-like"/>
    <property type="match status" value="1"/>
</dbReference>
<feature type="compositionally biased region" description="Basic and acidic residues" evidence="1">
    <location>
        <begin position="779"/>
        <end position="803"/>
    </location>
</feature>
<evidence type="ECO:0000256" key="1">
    <source>
        <dbReference type="SAM" id="MobiDB-lite"/>
    </source>
</evidence>
<keyword evidence="3" id="KW-1185">Reference proteome</keyword>
<comment type="caution">
    <text evidence="2">The sequence shown here is derived from an EMBL/GenBank/DDBJ whole genome shotgun (WGS) entry which is preliminary data.</text>
</comment>
<evidence type="ECO:0000313" key="2">
    <source>
        <dbReference type="EMBL" id="TPX30415.1"/>
    </source>
</evidence>
<dbReference type="GeneID" id="42007234"/>
<dbReference type="Proteomes" id="UP000319731">
    <property type="component" value="Unassembled WGS sequence"/>
</dbReference>
<evidence type="ECO:0000313" key="3">
    <source>
        <dbReference type="Proteomes" id="UP000319731"/>
    </source>
</evidence>
<protein>
    <recommendedName>
        <fullName evidence="4">PPM-type phosphatase domain-containing protein</fullName>
    </recommendedName>
</protein>
<accession>A0A507BYJ9</accession>
<gene>
    <name evidence="2" type="ORF">SmJEL517_g06011</name>
</gene>
<name>A0A507BYJ9_9FUNG</name>
<feature type="region of interest" description="Disordered" evidence="1">
    <location>
        <begin position="728"/>
        <end position="828"/>
    </location>
</feature>
<evidence type="ECO:0008006" key="4">
    <source>
        <dbReference type="Google" id="ProtNLM"/>
    </source>
</evidence>
<reference evidence="2 3" key="1">
    <citation type="journal article" date="2019" name="Sci. Rep.">
        <title>Comparative genomics of chytrid fungi reveal insights into the obligate biotrophic and pathogenic lifestyle of Synchytrium endobioticum.</title>
        <authorList>
            <person name="van de Vossenberg B.T.L.H."/>
            <person name="Warris S."/>
            <person name="Nguyen H.D.T."/>
            <person name="van Gent-Pelzer M.P.E."/>
            <person name="Joly D.L."/>
            <person name="van de Geest H.C."/>
            <person name="Bonants P.J.M."/>
            <person name="Smith D.S."/>
            <person name="Levesque C.A."/>
            <person name="van der Lee T.A.J."/>
        </authorList>
    </citation>
    <scope>NUCLEOTIDE SEQUENCE [LARGE SCALE GENOMIC DNA]</scope>
    <source>
        <strain evidence="2 3">JEL517</strain>
    </source>
</reference>
<dbReference type="AlphaFoldDB" id="A0A507BYJ9"/>
<dbReference type="EMBL" id="QEAO01000071">
    <property type="protein sequence ID" value="TPX30415.1"/>
    <property type="molecule type" value="Genomic_DNA"/>
</dbReference>
<dbReference type="RefSeq" id="XP_031022082.1">
    <property type="nucleotide sequence ID" value="XM_031171937.1"/>
</dbReference>
<organism evidence="2 3">
    <name type="scientific">Synchytrium microbalum</name>
    <dbReference type="NCBI Taxonomy" id="1806994"/>
    <lineage>
        <taxon>Eukaryota</taxon>
        <taxon>Fungi</taxon>
        <taxon>Fungi incertae sedis</taxon>
        <taxon>Chytridiomycota</taxon>
        <taxon>Chytridiomycota incertae sedis</taxon>
        <taxon>Chytridiomycetes</taxon>
        <taxon>Synchytriales</taxon>
        <taxon>Synchytriaceae</taxon>
        <taxon>Synchytrium</taxon>
    </lineage>
</organism>
<proteinExistence type="predicted"/>
<dbReference type="InterPro" id="IPR036457">
    <property type="entry name" value="PPM-type-like_dom_sf"/>
</dbReference>
<dbReference type="OrthoDB" id="2124446at2759"/>
<sequence length="828" mass="91958">MQHSSSLAAKFPSWSQIPIDIKLDLLHWLPSGLLWRLRTLQREMNELVQDVLKTRIRSLSHNPASIKQIGNLFTDCNMGDVKLVALWREVSLAVIPPLIIGEVLQAFAEAQAEADRKVEGLDLQPVTNLTRRDHASFVVRPAKRTGTILNTLSLDAPTLREVIMNLTTGQDGIVFGWGLGALTSARIANYRMALKVLIVHINLSCSDLQVLMRDMFARWQRALRDYEILAQDSTWLELDKITLREEFSAISLSGCMEAYNDMKHVYRYGIIVNEDGYDYFEFTPEKSSNLLFTCFYLVDGHGEVKLTQASAKTWTKSPAERYVDHLRQCISRVVKALVNQVYESSQQDGANNSLCKGIAQSLCSIYVEINQDLLQVCPDLVRENGATLVLGFVIQEEGILLDDMLFASVGDSSMMLVDADKGIPLKVWKRDIDSLPATCSWEGKRNTLASFPFAVKEGQTLERLKEDFRSVGSFCRPNTNSKGEKGHSLFSPRSPYSLNMINTLGNMNHDGRLLSRTNVYRIPTSLTTEIPNLVAVFCSDGVKDQMQAENIAAFFTSIDQGLAHTGGIPREEAGFIDIDELFRKVRPVGVLEDASDERAAREITEAAQACDDDGINLPAICTALVHTAIARRSFDDCTVLAVNLSQRNSSRQSTYEASHLPSRINDKIEPVVVVVTSEETAIFGSTSTVQVQSETVTEVVPGSTTEQVLSSSIQYDIPEPVKAAEKAEAFSSWTQHDSVEPDTSQEKAEVLSSLTHSDVVGPDSSEEKAEVMSSLTHSDIVEPDRCKEKMSADLSLERKRMLDENDEQEIHAAGQQSPDSEANKKLKI</sequence>
<dbReference type="Gene3D" id="3.60.40.10">
    <property type="entry name" value="PPM-type phosphatase domain"/>
    <property type="match status" value="1"/>
</dbReference>